<reference evidence="5 6" key="1">
    <citation type="submission" date="2020-05" db="EMBL/GenBank/DDBJ databases">
        <title>Identification and distribution of gene clusters putatively required for synthesis of sphingolipid metabolism inhibitors in phylogenetically diverse species of the filamentous fungus Fusarium.</title>
        <authorList>
            <person name="Kim H.-S."/>
            <person name="Busman M."/>
            <person name="Brown D.W."/>
            <person name="Divon H."/>
            <person name="Uhlig S."/>
            <person name="Proctor R.H."/>
        </authorList>
    </citation>
    <scope>NUCLEOTIDE SEQUENCE [LARGE SCALE GENOMIC DNA]</scope>
    <source>
        <strain evidence="5 6">NRRL 13617</strain>
    </source>
</reference>
<sequence length="1235" mass="139829">MHYANIPQASYQRSWDDAICYNSIIHTLHNSETDTTHDLPKSNTIKMIEHSEYRPALGLAVTLGALYDARSERVLGQSLLKTGTLPEGLVVEQDLPSHMYRHAAINSLEEKFQNLEISSELGISILCGLMTPSWGAKYLSKRTSSELLQEASAVCRLRAKCEKLHLGDGLLPHMNIGAFDSTEATHVVWQIEWGAQVVVTARQEVRDGSDECDLLGRLNTNRRGPKSSSDVSDRNGIASQLVRNIGQSGLSVDGTSQSDLKSISTSFNFEVIAQGVGNESIPHDFEGVSEFVRGIPSHVSTVNNGKGVPIAIHLLPLSELAKSFNLELANTRILQSLDNIAVDRALQRLMDWAKVIANLSNYLDLLEQHAFCIPGHQLYKAKKQKRRAEGDEEAFKKDLRATIIDIRSGSKGTDALQTLLEQTNDIKDFEAYNSVTKEYIGKIAFANEVKAKGATYSKITVESLDEVIIRYGTDDLYILYFSEAGRKLPMWVPTRQILLDLLNEPPPDSHVLVVDLDSDSSGPSEANSEPPRIEHRRDGKVIVNDLTKDREELRGRDLIKCSEFRLRKPLTVHPPPGRRILRVLCPGEHCFGRFKSTWICPQCRQLVAYDRGDKHLYCSCSRYPASLATFKCSYNGHGAKFVKYGDDADLEGQLETLDPNEEYNILLLGRSGVGKSMFINSFSMYNQFATLDEAIADPEPIKYPIPFSFTFQDEAMEDQALAYGEQTSTETFSSEGQSATRKTKFYYFDIKGRRFRFIDTPGILDTSGLDQDRLNLKDVFEALKEIHKLNAVVLLLHPNETRLDVSFKFCITELLRNLHIDVANNILFGFTNASSTDFSLGATSAPLDRMLKELGNPISRRPDNQFFFDAGGYMFLAHYKRLGRMRPRKEQYDFIWIESVKQSDKLMLAVMRLRPHDLKKTLQLNEARSIFDGMAKPLTQFLVAMEKSKADLDKAKRDFDELDTMGQNLRNELAKLKVKITVPVRENLGTKRTVCSNKACSSQVRDADGKMCTKYDRPCHKNCDIDAPDEIIGHQCKHKWEEHMRVSYVLRDEEREIDDPKTVAKIKDNKKAKKEIKTKSQKCTNAKVDIEREQMQIYKTRAQIGIYLEKNSIGGIYIDSSLGHYDFRIEMMRREGQHAEAARLGDQRTMYEDMLRSLREAVDKGTIKCPSEESVGMAIKQLEEMPIFGRDLKKCLEEDSVVWDGERHIFVSTPQSKTRERKFLSTFNSLWAGMV</sequence>
<protein>
    <submittedName>
        <fullName evidence="5">P-loop containing protein</fullName>
    </submittedName>
</protein>
<gene>
    <name evidence="5" type="ORF">FPHYL_2982</name>
</gene>
<name>A0A8H5K737_9HYPO</name>
<feature type="domain" description="DUF7656" evidence="4">
    <location>
        <begin position="449"/>
        <end position="550"/>
    </location>
</feature>
<dbReference type="PANTHER" id="PTHR32046:SF11">
    <property type="entry name" value="IMMUNE-ASSOCIATED NUCLEOTIDE-BINDING PROTEIN 10-LIKE"/>
    <property type="match status" value="1"/>
</dbReference>
<dbReference type="InterPro" id="IPR056073">
    <property type="entry name" value="DUF7656"/>
</dbReference>
<dbReference type="OrthoDB" id="8954335at2759"/>
<evidence type="ECO:0000313" key="5">
    <source>
        <dbReference type="EMBL" id="KAF5568048.1"/>
    </source>
</evidence>
<dbReference type="EMBL" id="JAAOAQ010000091">
    <property type="protein sequence ID" value="KAF5568048.1"/>
    <property type="molecule type" value="Genomic_DNA"/>
</dbReference>
<dbReference type="Proteomes" id="UP000582016">
    <property type="component" value="Unassembled WGS sequence"/>
</dbReference>
<evidence type="ECO:0000259" key="4">
    <source>
        <dbReference type="Pfam" id="PF24676"/>
    </source>
</evidence>
<evidence type="ECO:0000256" key="1">
    <source>
        <dbReference type="SAM" id="Coils"/>
    </source>
</evidence>
<accession>A0A8H5K737</accession>
<dbReference type="Pfam" id="PF01926">
    <property type="entry name" value="MMR_HSR1"/>
    <property type="match status" value="1"/>
</dbReference>
<organism evidence="5 6">
    <name type="scientific">Fusarium phyllophilum</name>
    <dbReference type="NCBI Taxonomy" id="47803"/>
    <lineage>
        <taxon>Eukaryota</taxon>
        <taxon>Fungi</taxon>
        <taxon>Dikarya</taxon>
        <taxon>Ascomycota</taxon>
        <taxon>Pezizomycotina</taxon>
        <taxon>Sordariomycetes</taxon>
        <taxon>Hypocreomycetidae</taxon>
        <taxon>Hypocreales</taxon>
        <taxon>Nectriaceae</taxon>
        <taxon>Fusarium</taxon>
        <taxon>Fusarium fujikuroi species complex</taxon>
    </lineage>
</organism>
<feature type="coiled-coil region" evidence="1">
    <location>
        <begin position="945"/>
        <end position="979"/>
    </location>
</feature>
<keyword evidence="1" id="KW-0175">Coiled coil</keyword>
<evidence type="ECO:0000313" key="6">
    <source>
        <dbReference type="Proteomes" id="UP000582016"/>
    </source>
</evidence>
<feature type="domain" description="SNTX MACPF/CDC-like" evidence="3">
    <location>
        <begin position="53"/>
        <end position="332"/>
    </location>
</feature>
<dbReference type="AlphaFoldDB" id="A0A8H5K737"/>
<keyword evidence="6" id="KW-1185">Reference proteome</keyword>
<dbReference type="Pfam" id="PF24674">
    <property type="entry name" value="MACPF_SNTX"/>
    <property type="match status" value="1"/>
</dbReference>
<proteinExistence type="predicted"/>
<evidence type="ECO:0000259" key="3">
    <source>
        <dbReference type="Pfam" id="PF24674"/>
    </source>
</evidence>
<dbReference type="InterPro" id="IPR056072">
    <property type="entry name" value="SNTX_MACPF/CDC-like_dom"/>
</dbReference>
<dbReference type="PANTHER" id="PTHR32046">
    <property type="entry name" value="G DOMAIN-CONTAINING PROTEIN"/>
    <property type="match status" value="1"/>
</dbReference>
<dbReference type="SUPFAM" id="SSF52540">
    <property type="entry name" value="P-loop containing nucleoside triphosphate hydrolases"/>
    <property type="match status" value="1"/>
</dbReference>
<dbReference type="Pfam" id="PF24676">
    <property type="entry name" value="DUF7656"/>
    <property type="match status" value="1"/>
</dbReference>
<dbReference type="Gene3D" id="3.40.50.300">
    <property type="entry name" value="P-loop containing nucleotide triphosphate hydrolases"/>
    <property type="match status" value="1"/>
</dbReference>
<dbReference type="CDD" id="cd00882">
    <property type="entry name" value="Ras_like_GTPase"/>
    <property type="match status" value="1"/>
</dbReference>
<dbReference type="InterPro" id="IPR006073">
    <property type="entry name" value="GTP-bd"/>
</dbReference>
<evidence type="ECO:0000259" key="2">
    <source>
        <dbReference type="Pfam" id="PF01926"/>
    </source>
</evidence>
<dbReference type="InterPro" id="IPR027417">
    <property type="entry name" value="P-loop_NTPase"/>
</dbReference>
<feature type="domain" description="G" evidence="2">
    <location>
        <begin position="737"/>
        <end position="801"/>
    </location>
</feature>
<comment type="caution">
    <text evidence="5">The sequence shown here is derived from an EMBL/GenBank/DDBJ whole genome shotgun (WGS) entry which is preliminary data.</text>
</comment>